<dbReference type="RefSeq" id="WP_093942227.1">
    <property type="nucleotide sequence ID" value="NZ_CP022521.1"/>
</dbReference>
<dbReference type="Proteomes" id="UP000204221">
    <property type="component" value="Chromosome"/>
</dbReference>
<gene>
    <name evidence="3" type="ORF">AHOG_16760</name>
</gene>
<name>A0A221W538_9PSEU</name>
<organism evidence="3 4">
    <name type="scientific">Actinoalloteichus hoggarensis</name>
    <dbReference type="NCBI Taxonomy" id="1470176"/>
    <lineage>
        <taxon>Bacteria</taxon>
        <taxon>Bacillati</taxon>
        <taxon>Actinomycetota</taxon>
        <taxon>Actinomycetes</taxon>
        <taxon>Pseudonocardiales</taxon>
        <taxon>Pseudonocardiaceae</taxon>
        <taxon>Actinoalloteichus</taxon>
    </lineage>
</organism>
<feature type="compositionally biased region" description="Polar residues" evidence="1">
    <location>
        <begin position="136"/>
        <end position="145"/>
    </location>
</feature>
<evidence type="ECO:0000313" key="3">
    <source>
        <dbReference type="EMBL" id="ASO20978.1"/>
    </source>
</evidence>
<evidence type="ECO:0000313" key="4">
    <source>
        <dbReference type="Proteomes" id="UP000204221"/>
    </source>
</evidence>
<evidence type="ECO:0000256" key="1">
    <source>
        <dbReference type="SAM" id="MobiDB-lite"/>
    </source>
</evidence>
<accession>A0A221W538</accession>
<evidence type="ECO:0000259" key="2">
    <source>
        <dbReference type="Pfam" id="PF13569"/>
    </source>
</evidence>
<dbReference type="InterPro" id="IPR025406">
    <property type="entry name" value="DUF4132"/>
</dbReference>
<reference evidence="3 4" key="1">
    <citation type="submission" date="2017-07" db="EMBL/GenBank/DDBJ databases">
        <title>Complete genome sequence of Actinoalloteichus hoggarensis DSM 45943, type strain of Actinoalloteichus hoggarensis.</title>
        <authorList>
            <person name="Ruckert C."/>
            <person name="Nouioui I."/>
            <person name="Willmese J."/>
            <person name="van Wezel G."/>
            <person name="Klenk H.-P."/>
            <person name="Kalinowski J."/>
            <person name="Zotchev S.B."/>
        </authorList>
    </citation>
    <scope>NUCLEOTIDE SEQUENCE [LARGE SCALE GENOMIC DNA]</scope>
    <source>
        <strain evidence="3 4">DSM 45943</strain>
    </source>
</reference>
<protein>
    <recommendedName>
        <fullName evidence="2">DUF4132 domain-containing protein</fullName>
    </recommendedName>
</protein>
<sequence length="1157" mass="123183">MTADDEDVLRIPVEWHPHIDPRRDGRSLPALTPVPKAAAKAAKLVADAATTLETVLAGPTADGDCVAAARDQLAGIATPLGAAVVAGVVTTTLADARLGGLAVFADAWASSHGIVFAAEAVAELADLTVSAGIPKQSGSARSAETTGPGMDTQAPPLGPRPRSAGEQHPARWPAEPVARRVRALLAHADEADYVAAGIALAARRRGEFQRTVTAFLLPTEQSWLGAGAAGSGSRGITAVDSLLARTTRSAADGSRLLTALAADRNASTEQWWSLLCTAADGLDDYTVLIGLATTLLHGRPLGDGRVPAVPAARDVAAAILAALPADAAFTALTHTSEEEWDVGAAVATAVRRFPRRGLRLLAGVQASASTAAGRLSRNLAAANPALAAEVLSTLSGAAADRLATTIQANNRYRVAADDAVPTPLTVVPWTRTTPASPVPAIFDLPVPPTEPPSAHWLPGEQHAWARHRAAEAYHDWDEAFADWASVADAHRRGALSDSKSVRLFAEGPATLVGPMLAEWHPDYSWDIGRHARRLAGRHGVAVLPTLRRMAAEQPLTCAVSLLPFRDAAVAELMAELFSRSATVRTVASAWLARHGVHAARLLLPAALGGDGRGRTRARAALRVAADGHEEAVTADAARLYGEAAGEVVARLTAVDPLDTDPMSGRAARQPVVGDWADPVLLPPILLSDGRHTLPRTAILTLLTVLATRGMRRSHPLLVAIRASCDTASLGEFVWRLHQIKEKTDRRERTGWEQRAGADVSDWAVTALGLLGDDETARRIAGIISGRARVVGAARNVAVVRALAEIGTDAALTHLQRVDRRDRTERQQDQARLWLTIEAGRRGLGLAQLAQRTVPRLGFGPDGRQTVDYGRRRFSVSIDDGLQLVVTDETGAVRKTLPAVLASDDHERAQAGQDRIRVLRAELRAVVDDQVRRLTDEMTRPVPQPVALFREGLHHPVLWPVSRGLVWLAVEPGRKPVAFRVAEDRTFADVDDDELAVTDAATVSPAHPARLGAGLDRWAKTFSEYEILQPFPQLGRPVPALTDDERGASELARFHGLVLTGAALRRLTHPSHAWQKAGLRPDGSYRALIRETGDRTVVVELDVSPAGRRRIHRIRLHDEPGGGWGDRQAGRPFGDLDSATAAEVIADLTTLTEAGQIA</sequence>
<keyword evidence="4" id="KW-1185">Reference proteome</keyword>
<feature type="region of interest" description="Disordered" evidence="1">
    <location>
        <begin position="135"/>
        <end position="173"/>
    </location>
</feature>
<dbReference type="KEGG" id="ahg:AHOG_16760"/>
<proteinExistence type="predicted"/>
<feature type="domain" description="DUF4132" evidence="2">
    <location>
        <begin position="890"/>
        <end position="1064"/>
    </location>
</feature>
<dbReference type="AlphaFoldDB" id="A0A221W538"/>
<dbReference type="Pfam" id="PF13569">
    <property type="entry name" value="DUF4132"/>
    <property type="match status" value="1"/>
</dbReference>
<dbReference type="OrthoDB" id="4554725at2"/>
<dbReference type="EMBL" id="CP022521">
    <property type="protein sequence ID" value="ASO20978.1"/>
    <property type="molecule type" value="Genomic_DNA"/>
</dbReference>